<dbReference type="KEGG" id="tmc:LMI_0945"/>
<dbReference type="EMBL" id="FMVN01000010">
    <property type="protein sequence ID" value="SCY57617.1"/>
    <property type="molecule type" value="Genomic_DNA"/>
</dbReference>
<gene>
    <name evidence="1" type="ORF">LMI_0945</name>
    <name evidence="2" type="ORF">SAMN02982997_02120</name>
</gene>
<dbReference type="EMBL" id="LN614830">
    <property type="protein sequence ID" value="CEG60261.1"/>
    <property type="molecule type" value="Genomic_DNA"/>
</dbReference>
<dbReference type="PATRIC" id="fig|451.8.peg.258"/>
<reference evidence="3" key="1">
    <citation type="submission" date="2014-09" db="EMBL/GenBank/DDBJ databases">
        <authorList>
            <person name="Gomez-Valero L."/>
        </authorList>
    </citation>
    <scope>NUCLEOTIDE SEQUENCE [LARGE SCALE GENOMIC DNA]</scope>
    <source>
        <strain evidence="3">ATCC33218</strain>
    </source>
</reference>
<evidence type="ECO:0000313" key="2">
    <source>
        <dbReference type="EMBL" id="SCY57617.1"/>
    </source>
</evidence>
<reference evidence="1" key="2">
    <citation type="submission" date="2014-09" db="EMBL/GenBank/DDBJ databases">
        <authorList>
            <person name="GOMEZ-VALERO Laura"/>
        </authorList>
    </citation>
    <scope>NUCLEOTIDE SEQUENCE</scope>
    <source>
        <strain evidence="1">ATCC33218</strain>
    </source>
</reference>
<dbReference type="Proteomes" id="UP000182998">
    <property type="component" value="Unassembled WGS sequence"/>
</dbReference>
<dbReference type="STRING" id="451.B6N58_10755"/>
<evidence type="ECO:0000313" key="1">
    <source>
        <dbReference type="EMBL" id="CEG60261.1"/>
    </source>
</evidence>
<reference evidence="2 4" key="3">
    <citation type="submission" date="2016-10" db="EMBL/GenBank/DDBJ databases">
        <authorList>
            <person name="Varghese N."/>
            <person name="Submissions S."/>
        </authorList>
    </citation>
    <scope>NUCLEOTIDE SEQUENCE [LARGE SCALE GENOMIC DNA]</scope>
    <source>
        <strain evidence="2 4">ATCC 33218</strain>
    </source>
</reference>
<dbReference type="HOGENOM" id="CLU_2829796_0_0_6"/>
<protein>
    <submittedName>
        <fullName evidence="1">Uncharacterized protein</fullName>
    </submittedName>
</protein>
<name>A0A098GFJ1_LEGMI</name>
<evidence type="ECO:0000313" key="3">
    <source>
        <dbReference type="Proteomes" id="UP000032414"/>
    </source>
</evidence>
<keyword evidence="4" id="KW-1185">Reference proteome</keyword>
<dbReference type="Proteomes" id="UP000032414">
    <property type="component" value="Chromosome I"/>
</dbReference>
<evidence type="ECO:0000313" key="4">
    <source>
        <dbReference type="Proteomes" id="UP000182998"/>
    </source>
</evidence>
<dbReference type="RefSeq" id="WP_045098698.1">
    <property type="nucleotide sequence ID" value="NZ_CP020614.1"/>
</dbReference>
<proteinExistence type="predicted"/>
<dbReference type="AlphaFoldDB" id="A0A098GFJ1"/>
<organism evidence="1 3">
    <name type="scientific">Legionella micdadei</name>
    <name type="common">Tatlockia micdadei</name>
    <dbReference type="NCBI Taxonomy" id="451"/>
    <lineage>
        <taxon>Bacteria</taxon>
        <taxon>Pseudomonadati</taxon>
        <taxon>Pseudomonadota</taxon>
        <taxon>Gammaproteobacteria</taxon>
        <taxon>Legionellales</taxon>
        <taxon>Legionellaceae</taxon>
        <taxon>Legionella</taxon>
    </lineage>
</organism>
<sequence>MKKHETGNKKTIVEAVRKVSTEFNPNIDGPVPRRTRGNFFQNKPQLATIVEIDEDPTKIPVSCKNS</sequence>
<accession>A0A098GFJ1</accession>